<dbReference type="InterPro" id="IPR020588">
    <property type="entry name" value="RecA_ATP-bd"/>
</dbReference>
<dbReference type="GO" id="GO:0005524">
    <property type="term" value="F:ATP binding"/>
    <property type="evidence" value="ECO:0007669"/>
    <property type="project" value="UniProtKB-KW"/>
</dbReference>
<dbReference type="PANTHER" id="PTHR22942:SF30">
    <property type="entry name" value="MEIOTIC RECOMBINATION PROTEIN DMC1_LIM15 HOMOLOG"/>
    <property type="match status" value="1"/>
</dbReference>
<dbReference type="AlphaFoldDB" id="X1F0H8"/>
<dbReference type="GO" id="GO:0140664">
    <property type="term" value="F:ATP-dependent DNA damage sensor activity"/>
    <property type="evidence" value="ECO:0007669"/>
    <property type="project" value="InterPro"/>
</dbReference>
<keyword evidence="1" id="KW-0547">Nucleotide-binding</keyword>
<feature type="domain" description="RecA family profile 1" evidence="3">
    <location>
        <begin position="1"/>
        <end position="108"/>
    </location>
</feature>
<evidence type="ECO:0000256" key="1">
    <source>
        <dbReference type="ARBA" id="ARBA00022741"/>
    </source>
</evidence>
<organism evidence="4">
    <name type="scientific">marine sediment metagenome</name>
    <dbReference type="NCBI Taxonomy" id="412755"/>
    <lineage>
        <taxon>unclassified sequences</taxon>
        <taxon>metagenomes</taxon>
        <taxon>ecological metagenomes</taxon>
    </lineage>
</organism>
<dbReference type="SUPFAM" id="SSF52540">
    <property type="entry name" value="P-loop containing nucleoside triphosphate hydrolases"/>
    <property type="match status" value="1"/>
</dbReference>
<dbReference type="GO" id="GO:0003677">
    <property type="term" value="F:DNA binding"/>
    <property type="evidence" value="ECO:0007669"/>
    <property type="project" value="InterPro"/>
</dbReference>
<evidence type="ECO:0000256" key="2">
    <source>
        <dbReference type="ARBA" id="ARBA00022840"/>
    </source>
</evidence>
<feature type="non-terminal residue" evidence="4">
    <location>
        <position position="1"/>
    </location>
</feature>
<reference evidence="4" key="1">
    <citation type="journal article" date="2014" name="Front. Microbiol.">
        <title>High frequency of phylogenetically diverse reductive dehalogenase-homologous genes in deep subseafloor sedimentary metagenomes.</title>
        <authorList>
            <person name="Kawai M."/>
            <person name="Futagami T."/>
            <person name="Toyoda A."/>
            <person name="Takaki Y."/>
            <person name="Nishi S."/>
            <person name="Hori S."/>
            <person name="Arai W."/>
            <person name="Tsubouchi T."/>
            <person name="Morono Y."/>
            <person name="Uchiyama I."/>
            <person name="Ito T."/>
            <person name="Fujiyama A."/>
            <person name="Inagaki F."/>
            <person name="Takami H."/>
        </authorList>
    </citation>
    <scope>NUCLEOTIDE SEQUENCE</scope>
    <source>
        <strain evidence="4">Expedition CK06-06</strain>
    </source>
</reference>
<keyword evidence="2" id="KW-0067">ATP-binding</keyword>
<evidence type="ECO:0000259" key="3">
    <source>
        <dbReference type="PROSITE" id="PS50162"/>
    </source>
</evidence>
<accession>X1F0H8</accession>
<gene>
    <name evidence="4" type="ORF">S01H4_63406</name>
</gene>
<comment type="caution">
    <text evidence="4">The sequence shown here is derived from an EMBL/GenBank/DDBJ whole genome shotgun (WGS) entry which is preliminary data.</text>
</comment>
<dbReference type="GO" id="GO:0006281">
    <property type="term" value="P:DNA repair"/>
    <property type="evidence" value="ECO:0007669"/>
    <property type="project" value="InterPro"/>
</dbReference>
<dbReference type="Gene3D" id="3.40.50.300">
    <property type="entry name" value="P-loop containing nucleotide triphosphate hydrolases"/>
    <property type="match status" value="1"/>
</dbReference>
<protein>
    <recommendedName>
        <fullName evidence="3">RecA family profile 1 domain-containing protein</fullName>
    </recommendedName>
</protein>
<proteinExistence type="predicted"/>
<dbReference type="EMBL" id="BART01038118">
    <property type="protein sequence ID" value="GAH14328.1"/>
    <property type="molecule type" value="Genomic_DNA"/>
</dbReference>
<name>X1F0H8_9ZZZZ</name>
<dbReference type="PANTHER" id="PTHR22942">
    <property type="entry name" value="RECA/RAD51/RADA DNA STRAND-PAIRING FAMILY MEMBER"/>
    <property type="match status" value="1"/>
</dbReference>
<feature type="non-terminal residue" evidence="4">
    <location>
        <position position="139"/>
    </location>
</feature>
<dbReference type="Pfam" id="PF08423">
    <property type="entry name" value="Rad51"/>
    <property type="match status" value="1"/>
</dbReference>
<dbReference type="InterPro" id="IPR013632">
    <property type="entry name" value="Rad51_C"/>
</dbReference>
<evidence type="ECO:0000313" key="4">
    <source>
        <dbReference type="EMBL" id="GAH14328.1"/>
    </source>
</evidence>
<dbReference type="PROSITE" id="PS50162">
    <property type="entry name" value="RECA_2"/>
    <property type="match status" value="1"/>
</dbReference>
<sequence>TENVFRPERIVQMAEYLKLDPKKVLKKIIYAGAYTSEHQTALLNNADEVIKENGVRLIIVDSVMAHFRSEFIGRETLAPRQGKLNKHLHKLKRLCMGFNAAAVVTNQVMSHPDSYAGPQQPRATGGHILGHASHTRIFL</sequence>
<dbReference type="InterPro" id="IPR027417">
    <property type="entry name" value="P-loop_NTPase"/>
</dbReference>